<evidence type="ECO:0000256" key="2">
    <source>
        <dbReference type="ARBA" id="ARBA00022475"/>
    </source>
</evidence>
<evidence type="ECO:0000256" key="6">
    <source>
        <dbReference type="SAM" id="Phobius"/>
    </source>
</evidence>
<reference evidence="9" key="1">
    <citation type="journal article" date="2019" name="Int. J. Syst. Evol. Microbiol.">
        <title>The Global Catalogue of Microorganisms (GCM) 10K type strain sequencing project: providing services to taxonomists for standard genome sequencing and annotation.</title>
        <authorList>
            <consortium name="The Broad Institute Genomics Platform"/>
            <consortium name="The Broad Institute Genome Sequencing Center for Infectious Disease"/>
            <person name="Wu L."/>
            <person name="Ma J."/>
        </authorList>
    </citation>
    <scope>NUCLEOTIDE SEQUENCE [LARGE SCALE GENOMIC DNA]</scope>
    <source>
        <strain evidence="9">CCM 8893</strain>
    </source>
</reference>
<name>A0ABW1U8N9_9LACO</name>
<feature type="domain" description="ABC-2 type transporter transmembrane" evidence="7">
    <location>
        <begin position="19"/>
        <end position="376"/>
    </location>
</feature>
<feature type="transmembrane region" description="Helical" evidence="6">
    <location>
        <begin position="272"/>
        <end position="294"/>
    </location>
</feature>
<evidence type="ECO:0000256" key="1">
    <source>
        <dbReference type="ARBA" id="ARBA00004651"/>
    </source>
</evidence>
<feature type="transmembrane region" description="Helical" evidence="6">
    <location>
        <begin position="306"/>
        <end position="324"/>
    </location>
</feature>
<organism evidence="8 9">
    <name type="scientific">Levilactobacillus angrenensis</name>
    <dbReference type="NCBI Taxonomy" id="2486020"/>
    <lineage>
        <taxon>Bacteria</taxon>
        <taxon>Bacillati</taxon>
        <taxon>Bacillota</taxon>
        <taxon>Bacilli</taxon>
        <taxon>Lactobacillales</taxon>
        <taxon>Lactobacillaceae</taxon>
        <taxon>Levilactobacillus</taxon>
    </lineage>
</organism>
<keyword evidence="3 6" id="KW-0812">Transmembrane</keyword>
<gene>
    <name evidence="8" type="ORF">ACFP1M_05455</name>
</gene>
<dbReference type="EMBL" id="JBHSSO010000015">
    <property type="protein sequence ID" value="MFC6289648.1"/>
    <property type="molecule type" value="Genomic_DNA"/>
</dbReference>
<protein>
    <submittedName>
        <fullName evidence="8">ABC transporter permease</fullName>
    </submittedName>
</protein>
<comment type="caution">
    <text evidence="8">The sequence shown here is derived from an EMBL/GenBank/DDBJ whole genome shotgun (WGS) entry which is preliminary data.</text>
</comment>
<evidence type="ECO:0000313" key="8">
    <source>
        <dbReference type="EMBL" id="MFC6289648.1"/>
    </source>
</evidence>
<dbReference type="PANTHER" id="PTHR30294">
    <property type="entry name" value="MEMBRANE COMPONENT OF ABC TRANSPORTER YHHJ-RELATED"/>
    <property type="match status" value="1"/>
</dbReference>
<keyword evidence="4 6" id="KW-1133">Transmembrane helix</keyword>
<feature type="transmembrane region" description="Helical" evidence="6">
    <location>
        <begin position="20"/>
        <end position="41"/>
    </location>
</feature>
<feature type="transmembrane region" description="Helical" evidence="6">
    <location>
        <begin position="225"/>
        <end position="251"/>
    </location>
</feature>
<sequence length="405" mass="45011">MSKTWVVTFETYLRQVKSWSFLFMILGPFLMIALTAGISYISANSNRSSSQVAVISDTRTLRRSYLQQHPDNINTKVTTVAAAKKAVKANHLAGYLTLSSEGPRLRGDYHGSKPMSNGLQAQVKNFLTQYQQVQNYQTAKLSPKQQRALAQTPVLKQHVATKAGTSNLAKLISFWVLVTMIYIILITYSSITAQEIASEKGTKIMEIIFSSTTATSYFVGKITGILLMIVTQIVIYLLGGWAGYAIAMNYAGIHRLVVAHQALVSGVFHNLFNLNLLYLLFGVVIYTILAAYSGALVAKAEDASKAAQPVVMLGMLGFFATFPFQNNMDALAVKILSYVPFFSSYFMPMRIINGTVGWGEQWGSLVILIVATALFAVYIGRQYQRLMLQTDSQSLWQHLFKKFKH</sequence>
<comment type="subcellular location">
    <subcellularLocation>
        <location evidence="1">Cell membrane</location>
        <topology evidence="1">Multi-pass membrane protein</topology>
    </subcellularLocation>
</comment>
<dbReference type="InterPro" id="IPR013525">
    <property type="entry name" value="ABC2_TM"/>
</dbReference>
<proteinExistence type="predicted"/>
<accession>A0ABW1U8N9</accession>
<dbReference type="InterPro" id="IPR051449">
    <property type="entry name" value="ABC-2_transporter_component"/>
</dbReference>
<feature type="transmembrane region" description="Helical" evidence="6">
    <location>
        <begin position="331"/>
        <end position="349"/>
    </location>
</feature>
<keyword evidence="9" id="KW-1185">Reference proteome</keyword>
<feature type="transmembrane region" description="Helical" evidence="6">
    <location>
        <begin position="361"/>
        <end position="379"/>
    </location>
</feature>
<evidence type="ECO:0000256" key="5">
    <source>
        <dbReference type="ARBA" id="ARBA00023136"/>
    </source>
</evidence>
<keyword evidence="2" id="KW-1003">Cell membrane</keyword>
<evidence type="ECO:0000259" key="7">
    <source>
        <dbReference type="Pfam" id="PF12698"/>
    </source>
</evidence>
<dbReference type="PANTHER" id="PTHR30294:SF29">
    <property type="entry name" value="MULTIDRUG ABC TRANSPORTER PERMEASE YBHS-RELATED"/>
    <property type="match status" value="1"/>
</dbReference>
<keyword evidence="5 6" id="KW-0472">Membrane</keyword>
<dbReference type="RefSeq" id="WP_125577725.1">
    <property type="nucleotide sequence ID" value="NZ_JBHSSO010000015.1"/>
</dbReference>
<evidence type="ECO:0000256" key="4">
    <source>
        <dbReference type="ARBA" id="ARBA00022989"/>
    </source>
</evidence>
<feature type="transmembrane region" description="Helical" evidence="6">
    <location>
        <begin position="171"/>
        <end position="191"/>
    </location>
</feature>
<dbReference type="Pfam" id="PF12698">
    <property type="entry name" value="ABC2_membrane_3"/>
    <property type="match status" value="1"/>
</dbReference>
<evidence type="ECO:0000313" key="9">
    <source>
        <dbReference type="Proteomes" id="UP001596258"/>
    </source>
</evidence>
<dbReference type="Proteomes" id="UP001596258">
    <property type="component" value="Unassembled WGS sequence"/>
</dbReference>
<evidence type="ECO:0000256" key="3">
    <source>
        <dbReference type="ARBA" id="ARBA00022692"/>
    </source>
</evidence>